<dbReference type="InterPro" id="IPR011051">
    <property type="entry name" value="RmlC_Cupin_sf"/>
</dbReference>
<feature type="binding site" evidence="2">
    <location>
        <position position="101"/>
    </location>
    <ligand>
        <name>Fe cation</name>
        <dbReference type="ChEBI" id="CHEBI:24875"/>
    </ligand>
</feature>
<sequence>MANKVRSIEKVIEGIEQDEGAGARVRRSIGNMERRNFNPFLMFDHFKAKGAAGFPEHPHYGMETITYCVNGGIAHEDFTGKKGIIYPGDLQFMTAGKGIVHSEMPIDGPNGEPAELLQMWVDLPAKLKESPPRYRDLREWEIPRYESDDGKLLVKVVSGKSYGVESLHNLAYTPVHYYHFILKKGAKFSQEVIPEWNYFLYVIKGKGLDLNGTKVHQYENVFFNRDGNYIEGEQTDDDTVEFIIVGGEMLDQTVVQHGPFVACSRDKIMEVFQNYQYAQNGFENRKSWKTLISNGVTQDMVDNQLGGNLQEREKTRKEFLANQANKNVNDEL</sequence>
<dbReference type="InterPro" id="IPR008778">
    <property type="entry name" value="Pirin_C_dom"/>
</dbReference>
<dbReference type="CDD" id="cd02247">
    <property type="entry name" value="cupin_pirin_C"/>
    <property type="match status" value="1"/>
</dbReference>
<dbReference type="InterPro" id="IPR014710">
    <property type="entry name" value="RmlC-like_jellyroll"/>
</dbReference>
<keyword evidence="2" id="KW-0479">Metal-binding</keyword>
<evidence type="ECO:0000313" key="7">
    <source>
        <dbReference type="Proteomes" id="UP000449547"/>
    </source>
</evidence>
<evidence type="ECO:0000259" key="4">
    <source>
        <dbReference type="Pfam" id="PF02678"/>
    </source>
</evidence>
<dbReference type="PANTHER" id="PTHR13903:SF8">
    <property type="entry name" value="PIRIN"/>
    <property type="match status" value="1"/>
</dbReference>
<accession>A0A642UFX9</accession>
<dbReference type="CDD" id="cd02909">
    <property type="entry name" value="cupin_pirin_N"/>
    <property type="match status" value="1"/>
</dbReference>
<dbReference type="InterPro" id="IPR003829">
    <property type="entry name" value="Pirin_N_dom"/>
</dbReference>
<evidence type="ECO:0000313" key="6">
    <source>
        <dbReference type="EMBL" id="KAA8898152.1"/>
    </source>
</evidence>
<dbReference type="VEuPathDB" id="FungiDB:DIURU_005007"/>
<comment type="cofactor">
    <cofactor evidence="2">
        <name>Fe cation</name>
        <dbReference type="ChEBI" id="CHEBI:24875"/>
    </cofactor>
    <text evidence="2">Binds 1 Fe cation per subunit.</text>
</comment>
<dbReference type="Pfam" id="PF02678">
    <property type="entry name" value="Pirin"/>
    <property type="match status" value="1"/>
</dbReference>
<dbReference type="RefSeq" id="XP_034010409.1">
    <property type="nucleotide sequence ID" value="XM_034157942.1"/>
</dbReference>
<protein>
    <recommendedName>
        <fullName evidence="8">Pirin N-terminal domain-containing protein</fullName>
    </recommendedName>
</protein>
<comment type="similarity">
    <text evidence="1 3">Belongs to the pirin family.</text>
</comment>
<dbReference type="OrthoDB" id="198735at2759"/>
<dbReference type="GeneID" id="54783658"/>
<keyword evidence="7" id="KW-1185">Reference proteome</keyword>
<dbReference type="OMA" id="QIWVALP"/>
<organism evidence="6 7">
    <name type="scientific">Diutina rugosa</name>
    <name type="common">Yeast</name>
    <name type="synonym">Candida rugosa</name>
    <dbReference type="NCBI Taxonomy" id="5481"/>
    <lineage>
        <taxon>Eukaryota</taxon>
        <taxon>Fungi</taxon>
        <taxon>Dikarya</taxon>
        <taxon>Ascomycota</taxon>
        <taxon>Saccharomycotina</taxon>
        <taxon>Pichiomycetes</taxon>
        <taxon>Debaryomycetaceae</taxon>
        <taxon>Diutina</taxon>
    </lineage>
</organism>
<dbReference type="PIRSF" id="PIRSF006232">
    <property type="entry name" value="Pirin"/>
    <property type="match status" value="1"/>
</dbReference>
<evidence type="ECO:0000256" key="2">
    <source>
        <dbReference type="PIRSR" id="PIRSR006232-1"/>
    </source>
</evidence>
<dbReference type="Proteomes" id="UP000449547">
    <property type="component" value="Unassembled WGS sequence"/>
</dbReference>
<feature type="binding site" evidence="2">
    <location>
        <position position="103"/>
    </location>
    <ligand>
        <name>Fe cation</name>
        <dbReference type="ChEBI" id="CHEBI:24875"/>
    </ligand>
</feature>
<dbReference type="InterPro" id="IPR012093">
    <property type="entry name" value="Pirin"/>
</dbReference>
<feature type="domain" description="Pirin N-terminal" evidence="4">
    <location>
        <begin position="23"/>
        <end position="121"/>
    </location>
</feature>
<keyword evidence="2" id="KW-0408">Iron</keyword>
<gene>
    <name evidence="6" type="ORF">DIURU_005007</name>
</gene>
<dbReference type="SUPFAM" id="SSF51182">
    <property type="entry name" value="RmlC-like cupins"/>
    <property type="match status" value="1"/>
</dbReference>
<evidence type="ECO:0000259" key="5">
    <source>
        <dbReference type="Pfam" id="PF05726"/>
    </source>
</evidence>
<dbReference type="GO" id="GO:0046872">
    <property type="term" value="F:metal ion binding"/>
    <property type="evidence" value="ECO:0007669"/>
    <property type="project" value="UniProtKB-KW"/>
</dbReference>
<dbReference type="Gene3D" id="2.60.120.10">
    <property type="entry name" value="Jelly Rolls"/>
    <property type="match status" value="2"/>
</dbReference>
<dbReference type="AlphaFoldDB" id="A0A642UFX9"/>
<dbReference type="EMBL" id="SWFT01000149">
    <property type="protein sequence ID" value="KAA8898152.1"/>
    <property type="molecule type" value="Genomic_DNA"/>
</dbReference>
<evidence type="ECO:0008006" key="8">
    <source>
        <dbReference type="Google" id="ProtNLM"/>
    </source>
</evidence>
<evidence type="ECO:0000256" key="1">
    <source>
        <dbReference type="ARBA" id="ARBA00008416"/>
    </source>
</evidence>
<evidence type="ECO:0000256" key="3">
    <source>
        <dbReference type="RuleBase" id="RU003457"/>
    </source>
</evidence>
<dbReference type="Pfam" id="PF05726">
    <property type="entry name" value="Pirin_C"/>
    <property type="match status" value="1"/>
</dbReference>
<feature type="binding site" evidence="2">
    <location>
        <position position="59"/>
    </location>
    <ligand>
        <name>Fe cation</name>
        <dbReference type="ChEBI" id="CHEBI:24875"/>
    </ligand>
</feature>
<proteinExistence type="inferred from homology"/>
<name>A0A642UFX9_DIURU</name>
<feature type="binding site" evidence="2">
    <location>
        <position position="57"/>
    </location>
    <ligand>
        <name>Fe cation</name>
        <dbReference type="ChEBI" id="CHEBI:24875"/>
    </ligand>
</feature>
<feature type="domain" description="Pirin C-terminal" evidence="5">
    <location>
        <begin position="177"/>
        <end position="280"/>
    </location>
</feature>
<reference evidence="6 7" key="1">
    <citation type="submission" date="2019-07" db="EMBL/GenBank/DDBJ databases">
        <title>Genome assembly of two rare yeast pathogens: Diutina rugosa and Trichomonascus ciferrii.</title>
        <authorList>
            <person name="Mixao V."/>
            <person name="Saus E."/>
            <person name="Hansen A."/>
            <person name="Lass-Flor C."/>
            <person name="Gabaldon T."/>
        </authorList>
    </citation>
    <scope>NUCLEOTIDE SEQUENCE [LARGE SCALE GENOMIC DNA]</scope>
    <source>
        <strain evidence="6 7">CBS 613</strain>
    </source>
</reference>
<dbReference type="PANTHER" id="PTHR13903">
    <property type="entry name" value="PIRIN-RELATED"/>
    <property type="match status" value="1"/>
</dbReference>
<comment type="caution">
    <text evidence="6">The sequence shown here is derived from an EMBL/GenBank/DDBJ whole genome shotgun (WGS) entry which is preliminary data.</text>
</comment>